<evidence type="ECO:0000313" key="4">
    <source>
        <dbReference type="Proteomes" id="UP000194127"/>
    </source>
</evidence>
<gene>
    <name evidence="3" type="ORF">POSPLADRAFT_1158315</name>
</gene>
<reference evidence="3 4" key="1">
    <citation type="submission" date="2017-04" db="EMBL/GenBank/DDBJ databases">
        <title>Genome Sequence of the Model Brown-Rot Fungus Postia placenta SB12.</title>
        <authorList>
            <consortium name="DOE Joint Genome Institute"/>
            <person name="Gaskell J."/>
            <person name="Kersten P."/>
            <person name="Larrondo L.F."/>
            <person name="Canessa P."/>
            <person name="Martinez D."/>
            <person name="Hibbett D."/>
            <person name="Schmoll M."/>
            <person name="Kubicek C.P."/>
            <person name="Martinez A.T."/>
            <person name="Yadav J."/>
            <person name="Master E."/>
            <person name="Magnuson J.K."/>
            <person name="James T."/>
            <person name="Yaver D."/>
            <person name="Berka R."/>
            <person name="Labutti K."/>
            <person name="Lipzen A."/>
            <person name="Aerts A."/>
            <person name="Barry K."/>
            <person name="Henrissat B."/>
            <person name="Blanchette R."/>
            <person name="Grigoriev I."/>
            <person name="Cullen D."/>
        </authorList>
    </citation>
    <scope>NUCLEOTIDE SEQUENCE [LARGE SCALE GENOMIC DNA]</scope>
    <source>
        <strain evidence="3 4">MAD-698-R-SB12</strain>
    </source>
</reference>
<dbReference type="InterPro" id="IPR057688">
    <property type="entry name" value="DUF7928"/>
</dbReference>
<name>A0A1X6MKL4_9APHY</name>
<sequence length="586" mass="65135">MDLPQSITLQTLEECLVDISSDQHHAAVVLRTNQRVLTSHNSGLPFKDAVSNMAYKVAVKARTQAILDILHYYPLATRIDMGDVDIPIVTSFEFLEEAIMYDGALVRADAAAQREDQVLVVWSNQTDTIVEDYHFVEHQLRHFIGLCTCKHLSVAPHTGIQSHHERSYGATGHGQSLIPKNLRYEGLSGRDLQARLSDGDRPSRSTTEQALPITPVKTRMDPSLPYWNGSKWLPRVPQSSANPAASIPSLIARSTQIRTLPTSNAFATSSGLNSKMSSVFCAGSPSLHTQGKDDLEVAHDDASAENAELYSNVNRSDEDSIDESVHRRIQSATVTGAARARPNTQSDECEPSTLHTAKMSNVLERSPQSSSHRTTQARLPPPPQFTAAEKRKECAIASTNVDEPGPSVHKESIRAQPRRIAKKQRLGYSKGDDDDGDTDHDVNSDADGDRRKMKREPPKNKKAYACPLRTCEWTFNTRTDFRRHLLQCFKVRKHVCDLCGMRFPRTDALKRHRNGQNACEDYLKRCARQAEARENPGNGRVASGSRAGHPGLNEEILGILRQFLYDDEMDALLEDVDVSEGADTTR</sequence>
<dbReference type="OrthoDB" id="4748970at2759"/>
<dbReference type="SUPFAM" id="SSF57667">
    <property type="entry name" value="beta-beta-alpha zinc fingers"/>
    <property type="match status" value="1"/>
</dbReference>
<dbReference type="InterPro" id="IPR036236">
    <property type="entry name" value="Znf_C2H2_sf"/>
</dbReference>
<evidence type="ECO:0000313" key="3">
    <source>
        <dbReference type="EMBL" id="OSX56930.1"/>
    </source>
</evidence>
<feature type="compositionally biased region" description="Basic and acidic residues" evidence="1">
    <location>
        <begin position="439"/>
        <end position="459"/>
    </location>
</feature>
<dbReference type="EMBL" id="KZ110610">
    <property type="protein sequence ID" value="OSX56930.1"/>
    <property type="molecule type" value="Genomic_DNA"/>
</dbReference>
<accession>A0A1X6MKL4</accession>
<protein>
    <recommendedName>
        <fullName evidence="2">DUF7928 domain-containing protein</fullName>
    </recommendedName>
</protein>
<evidence type="ECO:0000256" key="1">
    <source>
        <dbReference type="SAM" id="MobiDB-lite"/>
    </source>
</evidence>
<organism evidence="3 4">
    <name type="scientific">Postia placenta MAD-698-R-SB12</name>
    <dbReference type="NCBI Taxonomy" id="670580"/>
    <lineage>
        <taxon>Eukaryota</taxon>
        <taxon>Fungi</taxon>
        <taxon>Dikarya</taxon>
        <taxon>Basidiomycota</taxon>
        <taxon>Agaricomycotina</taxon>
        <taxon>Agaricomycetes</taxon>
        <taxon>Polyporales</taxon>
        <taxon>Adustoporiaceae</taxon>
        <taxon>Rhodonia</taxon>
    </lineage>
</organism>
<dbReference type="Proteomes" id="UP000194127">
    <property type="component" value="Unassembled WGS sequence"/>
</dbReference>
<feature type="compositionally biased region" description="Basic residues" evidence="1">
    <location>
        <begin position="416"/>
        <end position="425"/>
    </location>
</feature>
<feature type="region of interest" description="Disordered" evidence="1">
    <location>
        <begin position="306"/>
        <end position="384"/>
    </location>
</feature>
<feature type="compositionally biased region" description="Polar residues" evidence="1">
    <location>
        <begin position="366"/>
        <end position="377"/>
    </location>
</feature>
<feature type="compositionally biased region" description="Basic and acidic residues" evidence="1">
    <location>
        <begin position="315"/>
        <end position="326"/>
    </location>
</feature>
<proteinExistence type="predicted"/>
<keyword evidence="4" id="KW-1185">Reference proteome</keyword>
<feature type="domain" description="DUF7928" evidence="2">
    <location>
        <begin position="9"/>
        <end position="143"/>
    </location>
</feature>
<dbReference type="RefSeq" id="XP_024333724.1">
    <property type="nucleotide sequence ID" value="XM_024487305.1"/>
</dbReference>
<dbReference type="Pfam" id="PF25550">
    <property type="entry name" value="DUF7928"/>
    <property type="match status" value="1"/>
</dbReference>
<evidence type="ECO:0000259" key="2">
    <source>
        <dbReference type="Pfam" id="PF25550"/>
    </source>
</evidence>
<feature type="region of interest" description="Disordered" evidence="1">
    <location>
        <begin position="398"/>
        <end position="461"/>
    </location>
</feature>
<dbReference type="Gene3D" id="3.30.160.60">
    <property type="entry name" value="Classic Zinc Finger"/>
    <property type="match status" value="1"/>
</dbReference>
<dbReference type="AlphaFoldDB" id="A0A1X6MKL4"/>
<dbReference type="GeneID" id="36332254"/>